<dbReference type="EMBL" id="JAZGQO010000007">
    <property type="protein sequence ID" value="KAK6183075.1"/>
    <property type="molecule type" value="Genomic_DNA"/>
</dbReference>
<keyword evidence="1" id="KW-0472">Membrane</keyword>
<sequence length="150" mass="16874">MNRFKKLFGLEDDKPTAEFHDKKIQGIREEFNDKSDELKSMSSQPTMPEKVERTLLKYVPLQEGDCLSCKLISVVVMSGALVYVVRTAIKVGPKQPTKNKRMLFYLQCTVISTVLASIGYARFFDSGIFQGGQGIDKAVSDIVEKFPKKS</sequence>
<feature type="transmembrane region" description="Helical" evidence="1">
    <location>
        <begin position="103"/>
        <end position="123"/>
    </location>
</feature>
<proteinExistence type="predicted"/>
<accession>A0AAN8Q587</accession>
<name>A0AAN8Q587_PATCE</name>
<dbReference type="Proteomes" id="UP001347796">
    <property type="component" value="Unassembled WGS sequence"/>
</dbReference>
<reference evidence="2 3" key="1">
    <citation type="submission" date="2024-01" db="EMBL/GenBank/DDBJ databases">
        <title>The genome of the rayed Mediterranean limpet Patella caerulea (Linnaeus, 1758).</title>
        <authorList>
            <person name="Anh-Thu Weber A."/>
            <person name="Halstead-Nussloch G."/>
        </authorList>
    </citation>
    <scope>NUCLEOTIDE SEQUENCE [LARGE SCALE GENOMIC DNA]</scope>
    <source>
        <strain evidence="2">AATW-2023a</strain>
        <tissue evidence="2">Whole specimen</tissue>
    </source>
</reference>
<evidence type="ECO:0000313" key="3">
    <source>
        <dbReference type="Proteomes" id="UP001347796"/>
    </source>
</evidence>
<comment type="caution">
    <text evidence="2">The sequence shown here is derived from an EMBL/GenBank/DDBJ whole genome shotgun (WGS) entry which is preliminary data.</text>
</comment>
<organism evidence="2 3">
    <name type="scientific">Patella caerulea</name>
    <name type="common">Rayed Mediterranean limpet</name>
    <dbReference type="NCBI Taxonomy" id="87958"/>
    <lineage>
        <taxon>Eukaryota</taxon>
        <taxon>Metazoa</taxon>
        <taxon>Spiralia</taxon>
        <taxon>Lophotrochozoa</taxon>
        <taxon>Mollusca</taxon>
        <taxon>Gastropoda</taxon>
        <taxon>Patellogastropoda</taxon>
        <taxon>Patelloidea</taxon>
        <taxon>Patellidae</taxon>
        <taxon>Patella</taxon>
    </lineage>
</organism>
<evidence type="ECO:0000313" key="2">
    <source>
        <dbReference type="EMBL" id="KAK6183075.1"/>
    </source>
</evidence>
<keyword evidence="1" id="KW-0812">Transmembrane</keyword>
<protein>
    <submittedName>
        <fullName evidence="2">Uncharacterized protein</fullName>
    </submittedName>
</protein>
<keyword evidence="3" id="KW-1185">Reference proteome</keyword>
<evidence type="ECO:0000256" key="1">
    <source>
        <dbReference type="SAM" id="Phobius"/>
    </source>
</evidence>
<dbReference type="AlphaFoldDB" id="A0AAN8Q587"/>
<gene>
    <name evidence="2" type="ORF">SNE40_010621</name>
</gene>
<keyword evidence="1" id="KW-1133">Transmembrane helix</keyword>